<protein>
    <submittedName>
        <fullName evidence="5">Transcriptional regulator</fullName>
    </submittedName>
</protein>
<dbReference type="Pfam" id="PF12802">
    <property type="entry name" value="MarR_2"/>
    <property type="match status" value="1"/>
</dbReference>
<dbReference type="PANTHER" id="PTHR33164">
    <property type="entry name" value="TRANSCRIPTIONAL REGULATOR, MARR FAMILY"/>
    <property type="match status" value="1"/>
</dbReference>
<keyword evidence="2" id="KW-0238">DNA-binding</keyword>
<comment type="caution">
    <text evidence="5">The sequence shown here is derived from an EMBL/GenBank/DDBJ whole genome shotgun (WGS) entry which is preliminary data.</text>
</comment>
<name>A0A2G3PHA6_WILMA</name>
<dbReference type="EMBL" id="PEBD01000010">
    <property type="protein sequence ID" value="PHV65195.1"/>
    <property type="molecule type" value="Genomic_DNA"/>
</dbReference>
<dbReference type="GO" id="GO:0006950">
    <property type="term" value="P:response to stress"/>
    <property type="evidence" value="ECO:0007669"/>
    <property type="project" value="TreeGrafter"/>
</dbReference>
<feature type="domain" description="HTH marR-type" evidence="4">
    <location>
        <begin position="7"/>
        <end position="140"/>
    </location>
</feature>
<evidence type="ECO:0000313" key="5">
    <source>
        <dbReference type="EMBL" id="PHV65195.1"/>
    </source>
</evidence>
<dbReference type="InterPro" id="IPR023187">
    <property type="entry name" value="Tscrpt_reg_MarR-type_CS"/>
</dbReference>
<dbReference type="PROSITE" id="PS01117">
    <property type="entry name" value="HTH_MARR_1"/>
    <property type="match status" value="1"/>
</dbReference>
<gene>
    <name evidence="5" type="ORF">CSW57_15380</name>
</gene>
<dbReference type="InterPro" id="IPR036390">
    <property type="entry name" value="WH_DNA-bd_sf"/>
</dbReference>
<evidence type="ECO:0000313" key="6">
    <source>
        <dbReference type="Proteomes" id="UP000225108"/>
    </source>
</evidence>
<dbReference type="PANTHER" id="PTHR33164:SF57">
    <property type="entry name" value="MARR-FAMILY TRANSCRIPTIONAL REGULATOR"/>
    <property type="match status" value="1"/>
</dbReference>
<keyword evidence="3" id="KW-0804">Transcription</keyword>
<dbReference type="SUPFAM" id="SSF46785">
    <property type="entry name" value="Winged helix' DNA-binding domain"/>
    <property type="match status" value="1"/>
</dbReference>
<dbReference type="RefSeq" id="WP_099383618.1">
    <property type="nucleotide sequence ID" value="NZ_PEBD01000010.1"/>
</dbReference>
<evidence type="ECO:0000256" key="3">
    <source>
        <dbReference type="ARBA" id="ARBA00023163"/>
    </source>
</evidence>
<accession>A0A2G3PHA6</accession>
<dbReference type="PROSITE" id="PS50995">
    <property type="entry name" value="HTH_MARR_2"/>
    <property type="match status" value="1"/>
</dbReference>
<dbReference type="Gene3D" id="1.10.10.10">
    <property type="entry name" value="Winged helix-like DNA-binding domain superfamily/Winged helix DNA-binding domain"/>
    <property type="match status" value="1"/>
</dbReference>
<evidence type="ECO:0000259" key="4">
    <source>
        <dbReference type="PROSITE" id="PS50995"/>
    </source>
</evidence>
<dbReference type="GO" id="GO:0003677">
    <property type="term" value="F:DNA binding"/>
    <property type="evidence" value="ECO:0007669"/>
    <property type="project" value="UniProtKB-KW"/>
</dbReference>
<dbReference type="AlphaFoldDB" id="A0A2G3PHA6"/>
<evidence type="ECO:0000256" key="1">
    <source>
        <dbReference type="ARBA" id="ARBA00023015"/>
    </source>
</evidence>
<reference evidence="5 6" key="1">
    <citation type="submission" date="2017-10" db="EMBL/GenBank/DDBJ databases">
        <title>The draft genome sequence of Williamsia sp. BULT 1.1 isolated from the semi-arid grassland soils from South Africa.</title>
        <authorList>
            <person name="Kabwe M.H."/>
            <person name="Govender N."/>
            <person name="Mutseka Lunga P."/>
            <person name="Vikram S."/>
            <person name="Makhalanyane T.P."/>
        </authorList>
    </citation>
    <scope>NUCLEOTIDE SEQUENCE [LARGE SCALE GENOMIC DNA]</scope>
    <source>
        <strain evidence="5 6">BULT 1.1</strain>
    </source>
</reference>
<proteinExistence type="predicted"/>
<dbReference type="InterPro" id="IPR039422">
    <property type="entry name" value="MarR/SlyA-like"/>
</dbReference>
<evidence type="ECO:0000256" key="2">
    <source>
        <dbReference type="ARBA" id="ARBA00023125"/>
    </source>
</evidence>
<dbReference type="GO" id="GO:0003700">
    <property type="term" value="F:DNA-binding transcription factor activity"/>
    <property type="evidence" value="ECO:0007669"/>
    <property type="project" value="InterPro"/>
</dbReference>
<dbReference type="Proteomes" id="UP000225108">
    <property type="component" value="Unassembled WGS sequence"/>
</dbReference>
<sequence>MSRSDQVDDFIEVLARYARIRDRLAATRLRTPDGIVETAAYQCLFRLADKPSRSGELAEALFADPSTISRHVAHLVRLGYVRREADPQDGRATILVATDSGRERVAALRQRRGEELKSLMSDWPDDDIDTLIRLMGRFVDSAEDALTCAPAERQPN</sequence>
<dbReference type="InterPro" id="IPR036388">
    <property type="entry name" value="WH-like_DNA-bd_sf"/>
</dbReference>
<dbReference type="SMART" id="SM00347">
    <property type="entry name" value="HTH_MARR"/>
    <property type="match status" value="1"/>
</dbReference>
<keyword evidence="1" id="KW-0805">Transcription regulation</keyword>
<organism evidence="5 6">
    <name type="scientific">Williamsia marianensis</name>
    <dbReference type="NCBI Taxonomy" id="85044"/>
    <lineage>
        <taxon>Bacteria</taxon>
        <taxon>Bacillati</taxon>
        <taxon>Actinomycetota</taxon>
        <taxon>Actinomycetes</taxon>
        <taxon>Mycobacteriales</taxon>
        <taxon>Nocardiaceae</taxon>
        <taxon>Williamsia</taxon>
    </lineage>
</organism>
<dbReference type="InterPro" id="IPR000835">
    <property type="entry name" value="HTH_MarR-typ"/>
</dbReference>